<dbReference type="AlphaFoldDB" id="H5SR21"/>
<proteinExistence type="inferred from homology"/>
<evidence type="ECO:0000256" key="10">
    <source>
        <dbReference type="ARBA" id="ARBA00022917"/>
    </source>
</evidence>
<dbReference type="Pfam" id="PF19303">
    <property type="entry name" value="Anticodon_3"/>
    <property type="match status" value="1"/>
</dbReference>
<evidence type="ECO:0000256" key="4">
    <source>
        <dbReference type="ARBA" id="ARBA00012838"/>
    </source>
</evidence>
<comment type="subcellular location">
    <subcellularLocation>
        <location evidence="2">Cytoplasm</location>
    </subcellularLocation>
</comment>
<dbReference type="SUPFAM" id="SSF52374">
    <property type="entry name" value="Nucleotidylyl transferase"/>
    <property type="match status" value="1"/>
</dbReference>
<dbReference type="PRINTS" id="PR01041">
    <property type="entry name" value="TRNASYNTHMET"/>
</dbReference>
<evidence type="ECO:0000256" key="8">
    <source>
        <dbReference type="ARBA" id="ARBA00022741"/>
    </source>
</evidence>
<dbReference type="PANTHER" id="PTHR45765:SF1">
    <property type="entry name" value="METHIONINE--TRNA LIGASE, CYTOPLASMIC"/>
    <property type="match status" value="1"/>
</dbReference>
<dbReference type="EMBL" id="AP011801">
    <property type="protein sequence ID" value="BAL58538.1"/>
    <property type="molecule type" value="Genomic_DNA"/>
</dbReference>
<keyword evidence="10 14" id="KW-0648">Protein biosynthesis</keyword>
<keyword evidence="11 14" id="KW-0030">Aminoacyl-tRNA synthetase</keyword>
<dbReference type="InterPro" id="IPR014758">
    <property type="entry name" value="Met-tRNA_synth"/>
</dbReference>
<evidence type="ECO:0000256" key="13">
    <source>
        <dbReference type="ARBA" id="ARBA00047364"/>
    </source>
</evidence>
<evidence type="ECO:0000256" key="3">
    <source>
        <dbReference type="ARBA" id="ARBA00008258"/>
    </source>
</evidence>
<organism evidence="17">
    <name type="scientific">Acetithermum autotrophicum</name>
    <dbReference type="NCBI Taxonomy" id="1446466"/>
    <lineage>
        <taxon>Bacteria</taxon>
        <taxon>Candidatus Bipolaricaulota</taxon>
        <taxon>Candidatus Acetithermum</taxon>
    </lineage>
</organism>
<dbReference type="InterPro" id="IPR029038">
    <property type="entry name" value="MetRS_Zn"/>
</dbReference>
<dbReference type="Pfam" id="PF09334">
    <property type="entry name" value="tRNA-synt_1g"/>
    <property type="match status" value="1"/>
</dbReference>
<evidence type="ECO:0000256" key="6">
    <source>
        <dbReference type="ARBA" id="ARBA00022490"/>
    </source>
</evidence>
<dbReference type="FunFam" id="2.20.28.20:FF:000001">
    <property type="entry name" value="Methionine--tRNA ligase"/>
    <property type="match status" value="1"/>
</dbReference>
<accession>H5SR21</accession>
<keyword evidence="7 14" id="KW-0436">Ligase</keyword>
<evidence type="ECO:0000256" key="12">
    <source>
        <dbReference type="ARBA" id="ARBA00030904"/>
    </source>
</evidence>
<comment type="catalytic activity">
    <reaction evidence="13">
        <text>tRNA(Met) + L-methionine + ATP = L-methionyl-tRNA(Met) + AMP + diphosphate</text>
        <dbReference type="Rhea" id="RHEA:13481"/>
        <dbReference type="Rhea" id="RHEA-COMP:9667"/>
        <dbReference type="Rhea" id="RHEA-COMP:9698"/>
        <dbReference type="ChEBI" id="CHEBI:30616"/>
        <dbReference type="ChEBI" id="CHEBI:33019"/>
        <dbReference type="ChEBI" id="CHEBI:57844"/>
        <dbReference type="ChEBI" id="CHEBI:78442"/>
        <dbReference type="ChEBI" id="CHEBI:78530"/>
        <dbReference type="ChEBI" id="CHEBI:456215"/>
        <dbReference type="EC" id="6.1.1.10"/>
    </reaction>
</comment>
<dbReference type="Gene3D" id="1.10.730.10">
    <property type="entry name" value="Isoleucyl-tRNA Synthetase, Domain 1"/>
    <property type="match status" value="1"/>
</dbReference>
<dbReference type="InterPro" id="IPR015413">
    <property type="entry name" value="Methionyl/Leucyl_tRNA_Synth"/>
</dbReference>
<keyword evidence="8 14" id="KW-0547">Nucleotide-binding</keyword>
<dbReference type="GO" id="GO:0005829">
    <property type="term" value="C:cytosol"/>
    <property type="evidence" value="ECO:0007669"/>
    <property type="project" value="TreeGrafter"/>
</dbReference>
<dbReference type="CDD" id="cd07957">
    <property type="entry name" value="Anticodon_Ia_Met"/>
    <property type="match status" value="1"/>
</dbReference>
<evidence type="ECO:0000256" key="2">
    <source>
        <dbReference type="ARBA" id="ARBA00004496"/>
    </source>
</evidence>
<feature type="domain" description="Methionyl/Leucyl tRNA synthetase" evidence="15">
    <location>
        <begin position="1"/>
        <end position="394"/>
    </location>
</feature>
<reference evidence="17" key="2">
    <citation type="journal article" date="2012" name="PLoS ONE">
        <title>A Deeply Branching Thermophilic Bacterium with an Ancient Acetyl-CoA Pathway Dominates a Subsurface Ecosystem.</title>
        <authorList>
            <person name="Takami H."/>
            <person name="Noguchi H."/>
            <person name="Takaki Y."/>
            <person name="Uchiyama I."/>
            <person name="Toyoda A."/>
            <person name="Nishi S."/>
            <person name="Chee G.-J."/>
            <person name="Arai W."/>
            <person name="Nunoura T."/>
            <person name="Itoh T."/>
            <person name="Hattori M."/>
            <person name="Takai K."/>
        </authorList>
    </citation>
    <scope>NUCLEOTIDE SEQUENCE</scope>
</reference>
<dbReference type="Gene3D" id="2.20.28.20">
    <property type="entry name" value="Methionyl-tRNA synthetase, Zn-domain"/>
    <property type="match status" value="1"/>
</dbReference>
<dbReference type="PROSITE" id="PS00178">
    <property type="entry name" value="AA_TRNA_LIGASE_I"/>
    <property type="match status" value="1"/>
</dbReference>
<dbReference type="InterPro" id="IPR023458">
    <property type="entry name" value="Met-tRNA_ligase_1"/>
</dbReference>
<evidence type="ECO:0000256" key="1">
    <source>
        <dbReference type="ARBA" id="ARBA00003314"/>
    </source>
</evidence>
<evidence type="ECO:0000256" key="11">
    <source>
        <dbReference type="ARBA" id="ARBA00023146"/>
    </source>
</evidence>
<dbReference type="InterPro" id="IPR009080">
    <property type="entry name" value="tRNAsynth_Ia_anticodon-bd"/>
</dbReference>
<dbReference type="GO" id="GO:0017101">
    <property type="term" value="C:aminoacyl-tRNA synthetase multienzyme complex"/>
    <property type="evidence" value="ECO:0007669"/>
    <property type="project" value="TreeGrafter"/>
</dbReference>
<dbReference type="EC" id="6.1.1.10" evidence="4"/>
<keyword evidence="6" id="KW-0963">Cytoplasm</keyword>
<evidence type="ECO:0000259" key="16">
    <source>
        <dbReference type="Pfam" id="PF19303"/>
    </source>
</evidence>
<evidence type="ECO:0000256" key="14">
    <source>
        <dbReference type="RuleBase" id="RU363039"/>
    </source>
</evidence>
<dbReference type="PANTHER" id="PTHR45765">
    <property type="entry name" value="METHIONINE--TRNA LIGASE"/>
    <property type="match status" value="1"/>
</dbReference>
<feature type="domain" description="Methionyl-tRNA synthetase anticodon-binding" evidence="16">
    <location>
        <begin position="416"/>
        <end position="533"/>
    </location>
</feature>
<gene>
    <name evidence="17" type="ORF">HGMM_OP2C088</name>
</gene>
<name>H5SR21_ACEAU</name>
<dbReference type="InterPro" id="IPR001412">
    <property type="entry name" value="aa-tRNA-synth_I_CS"/>
</dbReference>
<dbReference type="Gene3D" id="3.40.50.620">
    <property type="entry name" value="HUPs"/>
    <property type="match status" value="1"/>
</dbReference>
<dbReference type="CDD" id="cd00814">
    <property type="entry name" value="MetRS_core"/>
    <property type="match status" value="1"/>
</dbReference>
<evidence type="ECO:0000256" key="5">
    <source>
        <dbReference type="ARBA" id="ARBA00018753"/>
    </source>
</evidence>
<protein>
    <recommendedName>
        <fullName evidence="5">Methionine--tRNA ligase</fullName>
        <ecNumber evidence="4">6.1.1.10</ecNumber>
    </recommendedName>
    <alternativeName>
        <fullName evidence="12">Methionyl-tRNA synthetase</fullName>
    </alternativeName>
</protein>
<dbReference type="InterPro" id="IPR033911">
    <property type="entry name" value="MetRS_core"/>
</dbReference>
<evidence type="ECO:0000256" key="9">
    <source>
        <dbReference type="ARBA" id="ARBA00022840"/>
    </source>
</evidence>
<comment type="similarity">
    <text evidence="3">Belongs to the class-I aminoacyl-tRNA synthetase family. MetG type 1 subfamily.</text>
</comment>
<dbReference type="NCBIfam" id="TIGR00398">
    <property type="entry name" value="metG"/>
    <property type="match status" value="1"/>
</dbReference>
<keyword evidence="9 14" id="KW-0067">ATP-binding</keyword>
<comment type="function">
    <text evidence="1">Is required not only for elongation of protein synthesis but also for the initiation of all mRNA translation through initiator tRNA(fMet) aminoacylation.</text>
</comment>
<evidence type="ECO:0000256" key="7">
    <source>
        <dbReference type="ARBA" id="ARBA00022598"/>
    </source>
</evidence>
<dbReference type="SUPFAM" id="SSF47323">
    <property type="entry name" value="Anticodon-binding domain of a subclass of class I aminoacyl-tRNA synthetases"/>
    <property type="match status" value="1"/>
</dbReference>
<reference evidence="17" key="1">
    <citation type="journal article" date="2005" name="Environ. Microbiol.">
        <title>Genetic and functional properties of uncultivated thermophilic crenarchaeotes from a subsurface gold mine as revealed by analysis of genome fragments.</title>
        <authorList>
            <person name="Nunoura T."/>
            <person name="Hirayama H."/>
            <person name="Takami H."/>
            <person name="Oida H."/>
            <person name="Nishi S."/>
            <person name="Shimamura S."/>
            <person name="Suzuki Y."/>
            <person name="Inagaki F."/>
            <person name="Takai K."/>
            <person name="Nealson K.H."/>
            <person name="Horikoshi K."/>
        </authorList>
    </citation>
    <scope>NUCLEOTIDE SEQUENCE</scope>
</reference>
<dbReference type="InterPro" id="IPR041872">
    <property type="entry name" value="Anticodon_Met"/>
</dbReference>
<dbReference type="InterPro" id="IPR014729">
    <property type="entry name" value="Rossmann-like_a/b/a_fold"/>
</dbReference>
<evidence type="ECO:0000259" key="15">
    <source>
        <dbReference type="Pfam" id="PF09334"/>
    </source>
</evidence>
<dbReference type="GO" id="GO:0005524">
    <property type="term" value="F:ATP binding"/>
    <property type="evidence" value="ECO:0007669"/>
    <property type="project" value="UniProtKB-KW"/>
</dbReference>
<dbReference type="SUPFAM" id="SSF57770">
    <property type="entry name" value="Methionyl-tRNA synthetase (MetRS), Zn-domain"/>
    <property type="match status" value="1"/>
</dbReference>
<evidence type="ECO:0000313" key="17">
    <source>
        <dbReference type="EMBL" id="BAL58538.1"/>
    </source>
</evidence>
<dbReference type="GO" id="GO:0006431">
    <property type="term" value="P:methionyl-tRNA aminoacylation"/>
    <property type="evidence" value="ECO:0007669"/>
    <property type="project" value="InterPro"/>
</dbReference>
<dbReference type="GO" id="GO:0004825">
    <property type="term" value="F:methionine-tRNA ligase activity"/>
    <property type="evidence" value="ECO:0007669"/>
    <property type="project" value="UniProtKB-EC"/>
</dbReference>
<sequence length="540" mass="61680">MICSAWPYANNVPHLGTLIGCLLSGDVFARYYKLKGHEVVHVSGTDAHGTRMEFEALQRGITPQQLVEQVHQQIVDTLHKFDIFLENYTITRSPVHHRFVQEIYKKMEANGYIFTRDEERAYCQNCKKFLADSFIVGTCPRCKYDKAYGDQCPQCGALLEAEQLLNPQCQICKQSNITFRKTRNWYLDLPKLEPQLREYVSAHQDWAPNVKNFTEGLLKDGLKPRAVTRDLSWGIPAPFAGAEGKVIYVWAEAALGYVSATIEYFEKRGEPERWREFWFGDDVKQVYTQGKDNITFHTLIFPGQLLASGEGYHLPDQISATEHLQWIGKQRFSKSQKIGLFSDDALELMDPLYWRFYLLYNRPERKDIEFSWKDVDNAVNGVLINNISNLLNRIVSLAHRSYGGIYPQANVYPEIFKQIKAVKEDYESIIEGGQLAGALRRVGDLAVLGNEYVQRNRPWEGHKPEVMLTALQVVKAVAILLEPFVPGFSQKAYPMLGLEDPSFEDILKVEPGAKLGPAQVLLQKIDVKALQERYSQMKAG</sequence>